<feature type="transmembrane region" description="Helical" evidence="9">
    <location>
        <begin position="391"/>
        <end position="412"/>
    </location>
</feature>
<keyword evidence="3 9" id="KW-0813">Transport</keyword>
<evidence type="ECO:0000256" key="5">
    <source>
        <dbReference type="ARBA" id="ARBA00022842"/>
    </source>
</evidence>
<dbReference type="InterPro" id="IPR000644">
    <property type="entry name" value="CBS_dom"/>
</dbReference>
<feature type="domain" description="CBS" evidence="10">
    <location>
        <begin position="207"/>
        <end position="265"/>
    </location>
</feature>
<dbReference type="Gene3D" id="3.10.580.10">
    <property type="entry name" value="CBS-domain"/>
    <property type="match status" value="1"/>
</dbReference>
<dbReference type="PROSITE" id="PS51371">
    <property type="entry name" value="CBS"/>
    <property type="match status" value="2"/>
</dbReference>
<keyword evidence="8" id="KW-0129">CBS domain</keyword>
<evidence type="ECO:0000256" key="2">
    <source>
        <dbReference type="ARBA" id="ARBA00009749"/>
    </source>
</evidence>
<feature type="transmembrane region" description="Helical" evidence="9">
    <location>
        <begin position="290"/>
        <end position="309"/>
    </location>
</feature>
<evidence type="ECO:0000313" key="11">
    <source>
        <dbReference type="EMBL" id="TFZ83703.1"/>
    </source>
</evidence>
<dbReference type="GO" id="GO:0015095">
    <property type="term" value="F:magnesium ion transmembrane transporter activity"/>
    <property type="evidence" value="ECO:0007669"/>
    <property type="project" value="UniProtKB-UniRule"/>
</dbReference>
<evidence type="ECO:0000259" key="10">
    <source>
        <dbReference type="PROSITE" id="PS51371"/>
    </source>
</evidence>
<keyword evidence="7 9" id="KW-0472">Membrane</keyword>
<dbReference type="SMART" id="SM00924">
    <property type="entry name" value="MgtE_N"/>
    <property type="match status" value="1"/>
</dbReference>
<sequence>MSDTDRPDKKPDQAAALREALNRGAYQHAQRLLQTLHPAEIAALLESTPSPEREFIWTLVPAEENGEVLLHVNDDVRNALIRHMDPAELVAATEHLDLDDLADLIDDLPRAVTRQLLQAMDQQERWRLETVLSYPAESAGGLMNPEVTTVRPNVTLDVVIRYLRLKAELPDQTEQLVIVDRYGHYVGTLPLQTLLISDPDKTVAEVMDTEVEPIPVDLPARKVAQRFADRDLLSAPVVSVDGLVIGRITIDDVVDVIRDESEHSMMSQVGLNEEEDMFAPALQSFRRRTLWLGINLVTAFIASAVVGLFEATLQQVVALAVLMPIVASMGGIAGSQTQTLIIRGLAQGRLTASNAQRFINKEIILGLLNGLAWALVTALLAFVWFGRSDLALVMGLAMVVNLLLAAASGIGVPLMMRRLSIDPALAGHVVLTTVTDVAGFFAFLGLGSLLLR</sequence>
<dbReference type="RefSeq" id="WP_135280630.1">
    <property type="nucleotide sequence ID" value="NZ_SRIO01000002.1"/>
</dbReference>
<comment type="similarity">
    <text evidence="2 9">Belongs to the SLC41A transporter family.</text>
</comment>
<evidence type="ECO:0000256" key="6">
    <source>
        <dbReference type="ARBA" id="ARBA00022989"/>
    </source>
</evidence>
<keyword evidence="6 9" id="KW-1133">Transmembrane helix</keyword>
<dbReference type="AlphaFoldDB" id="A0A4Z0FB32"/>
<dbReference type="CDD" id="cd04606">
    <property type="entry name" value="CBS_pair_Mg_transporter"/>
    <property type="match status" value="1"/>
</dbReference>
<evidence type="ECO:0000256" key="9">
    <source>
        <dbReference type="RuleBase" id="RU362011"/>
    </source>
</evidence>
<dbReference type="InterPro" id="IPR036739">
    <property type="entry name" value="SLC41_membr_dom_sf"/>
</dbReference>
<dbReference type="PANTHER" id="PTHR43773">
    <property type="entry name" value="MAGNESIUM TRANSPORTER MGTE"/>
    <property type="match status" value="1"/>
</dbReference>
<dbReference type="SUPFAM" id="SSF158791">
    <property type="entry name" value="MgtE N-terminal domain-like"/>
    <property type="match status" value="1"/>
</dbReference>
<dbReference type="Gene3D" id="1.25.60.10">
    <property type="entry name" value="MgtE N-terminal domain-like"/>
    <property type="match status" value="1"/>
</dbReference>
<evidence type="ECO:0000256" key="8">
    <source>
        <dbReference type="PROSITE-ProRule" id="PRU00703"/>
    </source>
</evidence>
<keyword evidence="4 9" id="KW-0812">Transmembrane</keyword>
<organism evidence="11 12">
    <name type="scientific">Candidatus Macondimonas diazotrophica</name>
    <dbReference type="NCBI Taxonomy" id="2305248"/>
    <lineage>
        <taxon>Bacteria</taxon>
        <taxon>Pseudomonadati</taxon>
        <taxon>Pseudomonadota</taxon>
        <taxon>Gammaproteobacteria</taxon>
        <taxon>Chromatiales</taxon>
        <taxon>Ectothiorhodospiraceae</taxon>
        <taxon>Candidatus Macondimonas</taxon>
    </lineage>
</organism>
<dbReference type="Pfam" id="PF01769">
    <property type="entry name" value="MgtE"/>
    <property type="match status" value="1"/>
</dbReference>
<dbReference type="Gene3D" id="1.10.357.20">
    <property type="entry name" value="SLC41 divalent cation transporters, integral membrane domain"/>
    <property type="match status" value="1"/>
</dbReference>
<evidence type="ECO:0000256" key="1">
    <source>
        <dbReference type="ARBA" id="ARBA00004141"/>
    </source>
</evidence>
<reference evidence="11 12" key="1">
    <citation type="journal article" date="2019" name="ISME J.">
        <title>Candidatus Macondimonas diazotrophica, a novel gammaproteobacterial genus dominating crude-oil-contaminated coastal sediments.</title>
        <authorList>
            <person name="Karthikeyan S."/>
            <person name="Konstantinidis K."/>
        </authorList>
    </citation>
    <scope>NUCLEOTIDE SEQUENCE [LARGE SCALE GENOMIC DNA]</scope>
    <source>
        <strain evidence="11 12">KTK01</strain>
    </source>
</reference>
<dbReference type="SUPFAM" id="SSF161093">
    <property type="entry name" value="MgtE membrane domain-like"/>
    <property type="match status" value="1"/>
</dbReference>
<dbReference type="NCBIfam" id="TIGR00400">
    <property type="entry name" value="mgtE"/>
    <property type="match status" value="1"/>
</dbReference>
<dbReference type="EMBL" id="SRIO01000002">
    <property type="protein sequence ID" value="TFZ83703.1"/>
    <property type="molecule type" value="Genomic_DNA"/>
</dbReference>
<proteinExistence type="inferred from homology"/>
<dbReference type="InterPro" id="IPR006667">
    <property type="entry name" value="SLC41_membr_dom"/>
</dbReference>
<dbReference type="SUPFAM" id="SSF54631">
    <property type="entry name" value="CBS-domain pair"/>
    <property type="match status" value="1"/>
</dbReference>
<evidence type="ECO:0000256" key="7">
    <source>
        <dbReference type="ARBA" id="ARBA00023136"/>
    </source>
</evidence>
<feature type="transmembrane region" description="Helical" evidence="9">
    <location>
        <begin position="424"/>
        <end position="451"/>
    </location>
</feature>
<comment type="caution">
    <text evidence="11">The sequence shown here is derived from an EMBL/GenBank/DDBJ whole genome shotgun (WGS) entry which is preliminary data.</text>
</comment>
<feature type="transmembrane region" description="Helical" evidence="9">
    <location>
        <begin position="315"/>
        <end position="342"/>
    </location>
</feature>
<dbReference type="Pfam" id="PF00571">
    <property type="entry name" value="CBS"/>
    <property type="match status" value="2"/>
</dbReference>
<keyword evidence="9" id="KW-1003">Cell membrane</keyword>
<feature type="domain" description="CBS" evidence="10">
    <location>
        <begin position="143"/>
        <end position="205"/>
    </location>
</feature>
<dbReference type="InterPro" id="IPR038076">
    <property type="entry name" value="MgtE_N_sf"/>
</dbReference>
<comment type="function">
    <text evidence="9">Acts as a magnesium transporter.</text>
</comment>
<keyword evidence="9" id="KW-0479">Metal-binding</keyword>
<dbReference type="OrthoDB" id="9790355at2"/>
<dbReference type="InterPro" id="IPR046342">
    <property type="entry name" value="CBS_dom_sf"/>
</dbReference>
<accession>A0A4Z0FB32</accession>
<dbReference type="Proteomes" id="UP000297890">
    <property type="component" value="Unassembled WGS sequence"/>
</dbReference>
<keyword evidence="12" id="KW-1185">Reference proteome</keyword>
<evidence type="ECO:0000256" key="3">
    <source>
        <dbReference type="ARBA" id="ARBA00022448"/>
    </source>
</evidence>
<comment type="subunit">
    <text evidence="9">Homodimer.</text>
</comment>
<protein>
    <recommendedName>
        <fullName evidence="9">Magnesium transporter MgtE</fullName>
    </recommendedName>
</protein>
<name>A0A4Z0FB32_9GAMM</name>
<dbReference type="InterPro" id="IPR006669">
    <property type="entry name" value="MgtE_transporter"/>
</dbReference>
<keyword evidence="5 9" id="KW-0460">Magnesium</keyword>
<dbReference type="GO" id="GO:0046872">
    <property type="term" value="F:metal ion binding"/>
    <property type="evidence" value="ECO:0007669"/>
    <property type="project" value="UniProtKB-KW"/>
</dbReference>
<comment type="subcellular location">
    <subcellularLocation>
        <location evidence="9">Cell membrane</location>
        <topology evidence="9">Multi-pass membrane protein</topology>
    </subcellularLocation>
    <subcellularLocation>
        <location evidence="1">Membrane</location>
        <topology evidence="1">Multi-pass membrane protein</topology>
    </subcellularLocation>
</comment>
<dbReference type="InterPro" id="IPR006668">
    <property type="entry name" value="Mg_transptr_MgtE_intracell_dom"/>
</dbReference>
<dbReference type="GO" id="GO:0005886">
    <property type="term" value="C:plasma membrane"/>
    <property type="evidence" value="ECO:0007669"/>
    <property type="project" value="UniProtKB-SubCell"/>
</dbReference>
<gene>
    <name evidence="11" type="primary">mgtE</name>
    <name evidence="11" type="ORF">E4680_01560</name>
</gene>
<dbReference type="PANTHER" id="PTHR43773:SF1">
    <property type="entry name" value="MAGNESIUM TRANSPORTER MGTE"/>
    <property type="match status" value="1"/>
</dbReference>
<dbReference type="Pfam" id="PF03448">
    <property type="entry name" value="MgtE_N"/>
    <property type="match status" value="1"/>
</dbReference>
<feature type="transmembrane region" description="Helical" evidence="9">
    <location>
        <begin position="363"/>
        <end position="385"/>
    </location>
</feature>
<evidence type="ECO:0000256" key="4">
    <source>
        <dbReference type="ARBA" id="ARBA00022692"/>
    </source>
</evidence>
<evidence type="ECO:0000313" key="12">
    <source>
        <dbReference type="Proteomes" id="UP000297890"/>
    </source>
</evidence>